<sequence length="176" mass="18248">MSQSQSNEPETVQDNELTNETQESDQDSASTIDKNISIENKKSSSILDSFVAEDSDSGGNSGIVVGSIAAGLGLLGAGSTAVPPQPEMSQSQSNEPEIAQDHELTNETQETDQDSASTIDKNISIENRKSSSILDSLVAEDSDNGGNSGIIVGSIAAGLGLLGVGSFAYKKRKKAI</sequence>
<dbReference type="AlphaFoldDB" id="A0A4P9YAP6"/>
<dbReference type="Proteomes" id="UP000281549">
    <property type="component" value="Unassembled WGS sequence"/>
</dbReference>
<reference evidence="4" key="1">
    <citation type="journal article" date="2018" name="Nat. Microbiol.">
        <title>Leveraging single-cell genomics to expand the fungal tree of life.</title>
        <authorList>
            <person name="Ahrendt S.R."/>
            <person name="Quandt C.A."/>
            <person name="Ciobanu D."/>
            <person name="Clum A."/>
            <person name="Salamov A."/>
            <person name="Andreopoulos B."/>
            <person name="Cheng J.F."/>
            <person name="Woyke T."/>
            <person name="Pelin A."/>
            <person name="Henrissat B."/>
            <person name="Reynolds N.K."/>
            <person name="Benny G.L."/>
            <person name="Smith M.E."/>
            <person name="James T.Y."/>
            <person name="Grigoriev I.V."/>
        </authorList>
    </citation>
    <scope>NUCLEOTIDE SEQUENCE [LARGE SCALE GENOMIC DNA]</scope>
    <source>
        <strain evidence="4">CSF55</strain>
    </source>
</reference>
<protein>
    <submittedName>
        <fullName evidence="3">Uncharacterized protein</fullName>
    </submittedName>
</protein>
<accession>A0A4P9YAP6</accession>
<feature type="region of interest" description="Disordered" evidence="1">
    <location>
        <begin position="1"/>
        <end position="46"/>
    </location>
</feature>
<feature type="region of interest" description="Disordered" evidence="1">
    <location>
        <begin position="75"/>
        <end position="123"/>
    </location>
</feature>
<name>A0A4P9YAP6_ROZAC</name>
<evidence type="ECO:0000256" key="2">
    <source>
        <dbReference type="SAM" id="Phobius"/>
    </source>
</evidence>
<dbReference type="EMBL" id="ML006861">
    <property type="protein sequence ID" value="RKP16188.1"/>
    <property type="molecule type" value="Genomic_DNA"/>
</dbReference>
<evidence type="ECO:0000313" key="4">
    <source>
        <dbReference type="Proteomes" id="UP000281549"/>
    </source>
</evidence>
<gene>
    <name evidence="3" type="ORF">ROZALSC1DRAFT_25564</name>
</gene>
<evidence type="ECO:0000256" key="1">
    <source>
        <dbReference type="SAM" id="MobiDB-lite"/>
    </source>
</evidence>
<evidence type="ECO:0000313" key="3">
    <source>
        <dbReference type="EMBL" id="RKP16188.1"/>
    </source>
</evidence>
<feature type="transmembrane region" description="Helical" evidence="2">
    <location>
        <begin position="150"/>
        <end position="169"/>
    </location>
</feature>
<organism evidence="3 4">
    <name type="scientific">Rozella allomycis (strain CSF55)</name>
    <dbReference type="NCBI Taxonomy" id="988480"/>
    <lineage>
        <taxon>Eukaryota</taxon>
        <taxon>Fungi</taxon>
        <taxon>Fungi incertae sedis</taxon>
        <taxon>Cryptomycota</taxon>
        <taxon>Cryptomycota incertae sedis</taxon>
        <taxon>Rozella</taxon>
    </lineage>
</organism>
<feature type="compositionally biased region" description="Polar residues" evidence="1">
    <location>
        <begin position="1"/>
        <end position="31"/>
    </location>
</feature>
<keyword evidence="2" id="KW-1133">Transmembrane helix</keyword>
<feature type="compositionally biased region" description="Low complexity" evidence="1">
    <location>
        <begin position="32"/>
        <end position="46"/>
    </location>
</feature>
<keyword evidence="2" id="KW-0472">Membrane</keyword>
<feature type="compositionally biased region" description="Polar residues" evidence="1">
    <location>
        <begin position="114"/>
        <end position="123"/>
    </location>
</feature>
<keyword evidence="2" id="KW-0812">Transmembrane</keyword>
<proteinExistence type="predicted"/>